<dbReference type="Proteomes" id="UP000053780">
    <property type="component" value="Unassembled WGS sequence"/>
</dbReference>
<dbReference type="VEuPathDB" id="MicrosporidiaDB:NAPIS_ORF02475"/>
<dbReference type="Gene3D" id="3.40.120.10">
    <property type="entry name" value="Alpha-D-Glucose-1,6-Bisphosphate, subunit A, domain 3"/>
    <property type="match status" value="3"/>
</dbReference>
<dbReference type="HOGENOM" id="CLU_022890_1_0_1"/>
<evidence type="ECO:0000256" key="4">
    <source>
        <dbReference type="ARBA" id="ARBA00022842"/>
    </source>
</evidence>
<evidence type="ECO:0000256" key="1">
    <source>
        <dbReference type="ARBA" id="ARBA00001946"/>
    </source>
</evidence>
<dbReference type="InterPro" id="IPR049023">
    <property type="entry name" value="AMG1_II"/>
</dbReference>
<comment type="similarity">
    <text evidence="2">Belongs to the phosphohexose mutase family.</text>
</comment>
<dbReference type="OrthoDB" id="1928at2759"/>
<keyword evidence="11" id="KW-1185">Reference proteome</keyword>
<proteinExistence type="inferred from homology"/>
<evidence type="ECO:0000259" key="6">
    <source>
        <dbReference type="Pfam" id="PF00408"/>
    </source>
</evidence>
<evidence type="ECO:0000256" key="3">
    <source>
        <dbReference type="ARBA" id="ARBA00022723"/>
    </source>
</evidence>
<feature type="domain" description="Phosphoacetylglucosamine mutase AMG1" evidence="8">
    <location>
        <begin position="230"/>
        <end position="354"/>
    </location>
</feature>
<keyword evidence="5" id="KW-0413">Isomerase</keyword>
<evidence type="ECO:0000313" key="11">
    <source>
        <dbReference type="Proteomes" id="UP000053780"/>
    </source>
</evidence>
<evidence type="ECO:0000259" key="8">
    <source>
        <dbReference type="Pfam" id="PF21404"/>
    </source>
</evidence>
<evidence type="ECO:0000256" key="5">
    <source>
        <dbReference type="ARBA" id="ARBA00023235"/>
    </source>
</evidence>
<protein>
    <submittedName>
        <fullName evidence="10">Phosphoacetyl-glucosamine mutase</fullName>
    </submittedName>
</protein>
<dbReference type="GO" id="GO:0005975">
    <property type="term" value="P:carbohydrate metabolic process"/>
    <property type="evidence" value="ECO:0007669"/>
    <property type="project" value="InterPro"/>
</dbReference>
<dbReference type="InterPro" id="IPR005844">
    <property type="entry name" value="A-D-PHexomutase_a/b/a-I"/>
</dbReference>
<evidence type="ECO:0000259" key="9">
    <source>
        <dbReference type="Pfam" id="PF21405"/>
    </source>
</evidence>
<dbReference type="Pfam" id="PF21404">
    <property type="entry name" value="AMG1_III"/>
    <property type="match status" value="1"/>
</dbReference>
<feature type="domain" description="Phosphoacetylglucosamine mutase AMG1" evidence="9">
    <location>
        <begin position="129"/>
        <end position="217"/>
    </location>
</feature>
<dbReference type="AlphaFoldDB" id="T0KX72"/>
<dbReference type="InterPro" id="IPR049022">
    <property type="entry name" value="AMG1_III"/>
</dbReference>
<dbReference type="SUPFAM" id="SSF55957">
    <property type="entry name" value="Phosphoglucomutase, C-terminal domain"/>
    <property type="match status" value="1"/>
</dbReference>
<dbReference type="EMBL" id="KE647346">
    <property type="protein sequence ID" value="EQB59952.1"/>
    <property type="molecule type" value="Genomic_DNA"/>
</dbReference>
<gene>
    <name evidence="10" type="ORF">NAPIS_ORF02475</name>
</gene>
<comment type="cofactor">
    <cofactor evidence="1">
        <name>Mg(2+)</name>
        <dbReference type="ChEBI" id="CHEBI:18420"/>
    </cofactor>
</comment>
<sequence length="459" mass="51969">MITASHNPVDYNGIKFIDHNGNMLDKSWEKCSDDLVNCDDKDFYNMLNKILRKNSNLCDIEDGITGHVILGRDNRESGISIIENIKNVLSQVNCIVEDYGEVSTPEMHYLVRMSNFKNELIEKDEYINSLIKKYDKLRKLTDIDLPIFIDTANGVITNKINKLNFSIINDDNGVLNEKCGADFVKTNNQLPIFDEFKFNNFDIKTLFASFDGDADRLIFYTLENNFNIIDGDAQAVIIANYIRKLLIKLNIRLKIGVVLSFYSNSGVFDCLNNFEVVMVQTGVKNFVTAAKKYDIGIYFEPNGHGSVIFSQNAIKIFFSGNDPEHKILQILADTFDPCIGDALANLLVFKCIIFSTKNIKSYKENGSRLLTVKVRDKSSITVNDKNEVLFPKTLQDSIKEEVDRCGGRAFIRPSGTEDVIRVYSECPNQQDADILGLRIAQIVYDMCDGVGHHPEIDFS</sequence>
<reference evidence="10 11" key="1">
    <citation type="journal article" date="2013" name="BMC Genomics">
        <title>Genome sequencing and comparative genomics of honey bee microsporidia, Nosema apis reveal novel insights into host-parasite interactions.</title>
        <authorList>
            <person name="Chen Yp."/>
            <person name="Pettis J.S."/>
            <person name="Zhao Y."/>
            <person name="Liu X."/>
            <person name="Tallon L.J."/>
            <person name="Sadzewicz L.D."/>
            <person name="Li R."/>
            <person name="Zheng H."/>
            <person name="Huang S."/>
            <person name="Zhang X."/>
            <person name="Hamilton M.C."/>
            <person name="Pernal S.F."/>
            <person name="Melathopoulos A.P."/>
            <person name="Yan X."/>
            <person name="Evans J.D."/>
        </authorList>
    </citation>
    <scope>NUCLEOTIDE SEQUENCE [LARGE SCALE GENOMIC DNA]</scope>
    <source>
        <strain evidence="10 11">BRL 01</strain>
    </source>
</reference>
<keyword evidence="3" id="KW-0479">Metal-binding</keyword>
<dbReference type="Pfam" id="PF02878">
    <property type="entry name" value="PGM_PMM_I"/>
    <property type="match status" value="1"/>
</dbReference>
<dbReference type="SUPFAM" id="SSF53738">
    <property type="entry name" value="Phosphoglucomutase, first 3 domains"/>
    <property type="match status" value="4"/>
</dbReference>
<feature type="domain" description="Alpha-D-phosphohexomutase alpha/beta/alpha" evidence="7">
    <location>
        <begin position="1"/>
        <end position="28"/>
    </location>
</feature>
<name>T0KX72_9MICR</name>
<evidence type="ECO:0000256" key="2">
    <source>
        <dbReference type="ARBA" id="ARBA00010231"/>
    </source>
</evidence>
<dbReference type="Pfam" id="PF00408">
    <property type="entry name" value="PGM_PMM_IV"/>
    <property type="match status" value="1"/>
</dbReference>
<dbReference type="PANTHER" id="PTHR45955:SF1">
    <property type="entry name" value="PHOSPHOACETYLGLUCOSAMINE MUTASE"/>
    <property type="match status" value="1"/>
</dbReference>
<dbReference type="InterPro" id="IPR005843">
    <property type="entry name" value="A-D-PHexomutase_C"/>
</dbReference>
<dbReference type="InterPro" id="IPR036900">
    <property type="entry name" value="A-D-PHexomutase_C_sf"/>
</dbReference>
<dbReference type="InterPro" id="IPR016055">
    <property type="entry name" value="A-D-PHexomutase_a/b/a-I/II/III"/>
</dbReference>
<dbReference type="GO" id="GO:0046872">
    <property type="term" value="F:metal ion binding"/>
    <property type="evidence" value="ECO:0007669"/>
    <property type="project" value="UniProtKB-KW"/>
</dbReference>
<feature type="domain" description="Alpha-D-phosphohexomutase C-terminal" evidence="6">
    <location>
        <begin position="400"/>
        <end position="432"/>
    </location>
</feature>
<evidence type="ECO:0000313" key="10">
    <source>
        <dbReference type="EMBL" id="EQB59952.1"/>
    </source>
</evidence>
<dbReference type="GO" id="GO:0004610">
    <property type="term" value="F:phosphoacetylglucosamine mutase activity"/>
    <property type="evidence" value="ECO:0007669"/>
    <property type="project" value="TreeGrafter"/>
</dbReference>
<dbReference type="GO" id="GO:0006048">
    <property type="term" value="P:UDP-N-acetylglucosamine biosynthetic process"/>
    <property type="evidence" value="ECO:0007669"/>
    <property type="project" value="TreeGrafter"/>
</dbReference>
<dbReference type="PANTHER" id="PTHR45955">
    <property type="entry name" value="PHOSPHOACETYLGLUCOSAMINE MUTASE"/>
    <property type="match status" value="1"/>
</dbReference>
<accession>T0KX72</accession>
<evidence type="ECO:0000259" key="7">
    <source>
        <dbReference type="Pfam" id="PF02878"/>
    </source>
</evidence>
<organism evidence="10 11">
    <name type="scientific">Vairimorpha apis BRL 01</name>
    <dbReference type="NCBI Taxonomy" id="1037528"/>
    <lineage>
        <taxon>Eukaryota</taxon>
        <taxon>Fungi</taxon>
        <taxon>Fungi incertae sedis</taxon>
        <taxon>Microsporidia</taxon>
        <taxon>Nosematidae</taxon>
        <taxon>Vairimorpha</taxon>
    </lineage>
</organism>
<dbReference type="Pfam" id="PF21405">
    <property type="entry name" value="AMG1_II"/>
    <property type="match status" value="1"/>
</dbReference>
<dbReference type="Gene3D" id="3.30.310.50">
    <property type="entry name" value="Alpha-D-phosphohexomutase, C-terminal domain"/>
    <property type="match status" value="1"/>
</dbReference>
<keyword evidence="4" id="KW-0460">Magnesium</keyword>